<feature type="non-terminal residue" evidence="10">
    <location>
        <position position="1"/>
    </location>
</feature>
<comment type="function">
    <text evidence="1">Accessory subunit of the mitochondrial membrane respiratory chain NADH dehydrogenase (Complex I), that is believed not to be involved in catalysis. Complex I functions in the transfer of electrons from NADH to the respiratory chain. The immediate electron acceptor for the enzyme is believed to be ubiquinone.</text>
</comment>
<dbReference type="GO" id="GO:0005739">
    <property type="term" value="C:mitochondrion"/>
    <property type="evidence" value="ECO:0007669"/>
    <property type="project" value="UniProtKB-SubCell"/>
</dbReference>
<dbReference type="InterPro" id="IPR016680">
    <property type="entry name" value="NDUFA8"/>
</dbReference>
<keyword evidence="11" id="KW-1185">Reference proteome</keyword>
<accession>A0A139ANP6</accession>
<protein>
    <recommendedName>
        <fullName evidence="12">NADH-ubiquinone oxidoreductase</fullName>
    </recommendedName>
</protein>
<evidence type="ECO:0000256" key="4">
    <source>
        <dbReference type="ARBA" id="ARBA00022448"/>
    </source>
</evidence>
<sequence>YVEPKPLSPSIPEVKEVGATSAALETASFFLGAHCKDVNEDFMLCKSESADPKHCLKEGRRVTRCAQDMIRKLKANCETEWRTYYEAYDWNNHMFQSVRKEEKAFSECVFAKLGLEKVVTGTPEGATPIHLRPNPMLK</sequence>
<evidence type="ECO:0000256" key="3">
    <source>
        <dbReference type="ARBA" id="ARBA00010705"/>
    </source>
</evidence>
<keyword evidence="7" id="KW-0249">Electron transport</keyword>
<evidence type="ECO:0000256" key="8">
    <source>
        <dbReference type="ARBA" id="ARBA00023128"/>
    </source>
</evidence>
<dbReference type="PANTHER" id="PTHR13344:SF0">
    <property type="entry name" value="NADH DEHYDROGENASE [UBIQUINONE] 1 ALPHA SUBCOMPLEX SUBUNIT 8"/>
    <property type="match status" value="1"/>
</dbReference>
<dbReference type="OMA" id="FRTHWQC"/>
<keyword evidence="5" id="KW-0679">Respiratory chain</keyword>
<keyword evidence="4" id="KW-0813">Transport</keyword>
<keyword evidence="8" id="KW-0496">Mitochondrion</keyword>
<keyword evidence="6" id="KW-0677">Repeat</keyword>
<reference evidence="10 11" key="1">
    <citation type="journal article" date="2015" name="Genome Biol. Evol.">
        <title>Phylogenomic analyses indicate that early fungi evolved digesting cell walls of algal ancestors of land plants.</title>
        <authorList>
            <person name="Chang Y."/>
            <person name="Wang S."/>
            <person name="Sekimoto S."/>
            <person name="Aerts A.L."/>
            <person name="Choi C."/>
            <person name="Clum A."/>
            <person name="LaButti K.M."/>
            <person name="Lindquist E.A."/>
            <person name="Yee Ngan C."/>
            <person name="Ohm R.A."/>
            <person name="Salamov A.A."/>
            <person name="Grigoriev I.V."/>
            <person name="Spatafora J.W."/>
            <person name="Berbee M.L."/>
        </authorList>
    </citation>
    <scope>NUCLEOTIDE SEQUENCE [LARGE SCALE GENOMIC DNA]</scope>
    <source>
        <strain evidence="10 11">JEL478</strain>
    </source>
</reference>
<evidence type="ECO:0000256" key="7">
    <source>
        <dbReference type="ARBA" id="ARBA00022982"/>
    </source>
</evidence>
<gene>
    <name evidence="10" type="ORF">M427DRAFT_96058</name>
</gene>
<comment type="subcellular location">
    <subcellularLocation>
        <location evidence="2">Mitochondrion</location>
    </subcellularLocation>
</comment>
<evidence type="ECO:0000256" key="5">
    <source>
        <dbReference type="ARBA" id="ARBA00022660"/>
    </source>
</evidence>
<dbReference type="GO" id="GO:0006120">
    <property type="term" value="P:mitochondrial electron transport, NADH to ubiquinone"/>
    <property type="evidence" value="ECO:0007669"/>
    <property type="project" value="InterPro"/>
</dbReference>
<dbReference type="Proteomes" id="UP000070544">
    <property type="component" value="Unassembled WGS sequence"/>
</dbReference>
<dbReference type="PROSITE" id="PS51808">
    <property type="entry name" value="CHCH"/>
    <property type="match status" value="1"/>
</dbReference>
<dbReference type="EMBL" id="KQ965742">
    <property type="protein sequence ID" value="KXS18348.1"/>
    <property type="molecule type" value="Genomic_DNA"/>
</dbReference>
<evidence type="ECO:0000256" key="9">
    <source>
        <dbReference type="ARBA" id="ARBA00023157"/>
    </source>
</evidence>
<organism evidence="10 11">
    <name type="scientific">Gonapodya prolifera (strain JEL478)</name>
    <name type="common">Monoblepharis prolifera</name>
    <dbReference type="NCBI Taxonomy" id="1344416"/>
    <lineage>
        <taxon>Eukaryota</taxon>
        <taxon>Fungi</taxon>
        <taxon>Fungi incertae sedis</taxon>
        <taxon>Chytridiomycota</taxon>
        <taxon>Chytridiomycota incertae sedis</taxon>
        <taxon>Monoblepharidomycetes</taxon>
        <taxon>Monoblepharidales</taxon>
        <taxon>Gonapodyaceae</taxon>
        <taxon>Gonapodya</taxon>
    </lineage>
</organism>
<evidence type="ECO:0008006" key="12">
    <source>
        <dbReference type="Google" id="ProtNLM"/>
    </source>
</evidence>
<name>A0A139ANP6_GONPJ</name>
<proteinExistence type="inferred from homology"/>
<evidence type="ECO:0000313" key="11">
    <source>
        <dbReference type="Proteomes" id="UP000070544"/>
    </source>
</evidence>
<evidence type="ECO:0000313" key="10">
    <source>
        <dbReference type="EMBL" id="KXS18348.1"/>
    </source>
</evidence>
<dbReference type="PANTHER" id="PTHR13344">
    <property type="entry name" value="NADH-UBIQUINONE OXIDOREDUCTASE"/>
    <property type="match status" value="1"/>
</dbReference>
<evidence type="ECO:0000256" key="2">
    <source>
        <dbReference type="ARBA" id="ARBA00004173"/>
    </source>
</evidence>
<evidence type="ECO:0000256" key="6">
    <source>
        <dbReference type="ARBA" id="ARBA00022737"/>
    </source>
</evidence>
<dbReference type="OrthoDB" id="276296at2759"/>
<dbReference type="PIRSF" id="PIRSF017016">
    <property type="entry name" value="NDUA8"/>
    <property type="match status" value="1"/>
</dbReference>
<dbReference type="STRING" id="1344416.A0A139ANP6"/>
<keyword evidence="9" id="KW-1015">Disulfide bond</keyword>
<dbReference type="AlphaFoldDB" id="A0A139ANP6"/>
<evidence type="ECO:0000256" key="1">
    <source>
        <dbReference type="ARBA" id="ARBA00003195"/>
    </source>
</evidence>
<comment type="similarity">
    <text evidence="3">Belongs to the complex I NDUFA8 subunit family.</text>
</comment>